<protein>
    <submittedName>
        <fullName evidence="2">Uncharacterized protein</fullName>
    </submittedName>
</protein>
<dbReference type="EMBL" id="HACG01041851">
    <property type="protein sequence ID" value="CEK88716.1"/>
    <property type="molecule type" value="Transcribed_RNA"/>
</dbReference>
<evidence type="ECO:0000313" key="1">
    <source>
        <dbReference type="EMBL" id="CEK88716.1"/>
    </source>
</evidence>
<evidence type="ECO:0000313" key="2">
    <source>
        <dbReference type="EMBL" id="CEK88717.1"/>
    </source>
</evidence>
<reference evidence="2" key="1">
    <citation type="submission" date="2014-12" db="EMBL/GenBank/DDBJ databases">
        <title>Insight into the proteome of Arion vulgaris.</title>
        <authorList>
            <person name="Aradska J."/>
            <person name="Bulat T."/>
            <person name="Smidak R."/>
            <person name="Sarate P."/>
            <person name="Gangsoo J."/>
            <person name="Sialana F."/>
            <person name="Bilban M."/>
            <person name="Lubec G."/>
        </authorList>
    </citation>
    <scope>NUCLEOTIDE SEQUENCE</scope>
    <source>
        <tissue evidence="2">Skin</tissue>
    </source>
</reference>
<accession>A0A0B7B747</accession>
<dbReference type="EMBL" id="HACG01041852">
    <property type="protein sequence ID" value="CEK88717.1"/>
    <property type="molecule type" value="Transcribed_RNA"/>
</dbReference>
<proteinExistence type="predicted"/>
<dbReference type="AlphaFoldDB" id="A0A0B7B747"/>
<organism evidence="2">
    <name type="scientific">Arion vulgaris</name>
    <dbReference type="NCBI Taxonomy" id="1028688"/>
    <lineage>
        <taxon>Eukaryota</taxon>
        <taxon>Metazoa</taxon>
        <taxon>Spiralia</taxon>
        <taxon>Lophotrochozoa</taxon>
        <taxon>Mollusca</taxon>
        <taxon>Gastropoda</taxon>
        <taxon>Heterobranchia</taxon>
        <taxon>Euthyneura</taxon>
        <taxon>Panpulmonata</taxon>
        <taxon>Eupulmonata</taxon>
        <taxon>Stylommatophora</taxon>
        <taxon>Helicina</taxon>
        <taxon>Arionoidea</taxon>
        <taxon>Arionidae</taxon>
        <taxon>Arion</taxon>
    </lineage>
</organism>
<sequence>MPPSSSLHSSIIDTTSTDVNCVNPAVSGEQLIWPHRLWEKEVLLILQRLIICSDTVINILTKTTKAHQTKSTKKALIKCSNVGHNYNRLSVRQETFLSDSSYWSTSSVCHKLGGKKSALWDGTARL</sequence>
<gene>
    <name evidence="2" type="primary">ORF166652</name>
    <name evidence="1" type="synonym">ORF166645</name>
</gene>
<name>A0A0B7B747_9EUPU</name>